<proteinExistence type="predicted"/>
<evidence type="ECO:0000313" key="1">
    <source>
        <dbReference type="EMBL" id="MDX7722011.1"/>
    </source>
</evidence>
<gene>
    <name evidence="1" type="ORF">SJS77_16330</name>
</gene>
<evidence type="ECO:0000313" key="2">
    <source>
        <dbReference type="Proteomes" id="UP001277183"/>
    </source>
</evidence>
<comment type="caution">
    <text evidence="1">The sequence shown here is derived from an EMBL/GenBank/DDBJ whole genome shotgun (WGS) entry which is preliminary data.</text>
</comment>
<dbReference type="Proteomes" id="UP001277183">
    <property type="component" value="Unassembled WGS sequence"/>
</dbReference>
<accession>A0AAW9F3S6</accession>
<dbReference type="RefSeq" id="WP_319886800.1">
    <property type="nucleotide sequence ID" value="NZ_JAWZVU010000106.1"/>
</dbReference>
<dbReference type="AlphaFoldDB" id="A0AAW9F3S6"/>
<protein>
    <submittedName>
        <fullName evidence="1">Uncharacterized protein</fullName>
    </submittedName>
</protein>
<dbReference type="EMBL" id="JAWZVU010000106">
    <property type="protein sequence ID" value="MDX7722011.1"/>
    <property type="molecule type" value="Genomic_DNA"/>
</dbReference>
<name>A0AAW9F3S6_AERCA</name>
<feature type="non-terminal residue" evidence="1">
    <location>
        <position position="1"/>
    </location>
</feature>
<sequence length="64" mass="7094">KVRSRPGLPMEASVCVGGLAVCKKSTMEQGGHGQIMMNGEKTFLIKHVLVLMSHRRMPYGIWPL</sequence>
<reference evidence="1" key="1">
    <citation type="submission" date="2023-11" db="EMBL/GenBank/DDBJ databases">
        <title>WGS of Aeromonas in Northern Israel.</title>
        <authorList>
            <person name="Hershko Y."/>
        </authorList>
    </citation>
    <scope>NUCLEOTIDE SEQUENCE</scope>
    <source>
        <strain evidence="1">77416</strain>
    </source>
</reference>
<organism evidence="1 2">
    <name type="scientific">Aeromonas caviae</name>
    <name type="common">Aeromonas punctata</name>
    <dbReference type="NCBI Taxonomy" id="648"/>
    <lineage>
        <taxon>Bacteria</taxon>
        <taxon>Pseudomonadati</taxon>
        <taxon>Pseudomonadota</taxon>
        <taxon>Gammaproteobacteria</taxon>
        <taxon>Aeromonadales</taxon>
        <taxon>Aeromonadaceae</taxon>
        <taxon>Aeromonas</taxon>
    </lineage>
</organism>